<dbReference type="Proteomes" id="UP000064525">
    <property type="component" value="Chromosome I"/>
</dbReference>
<dbReference type="PATRIC" id="fig|76936.10.peg.1274"/>
<evidence type="ECO:0000256" key="1">
    <source>
        <dbReference type="SAM" id="Phobius"/>
    </source>
</evidence>
<keyword evidence="1" id="KW-1133">Transmembrane helix</keyword>
<organism evidence="2 5">
    <name type="scientific">Helicobacter typhlonius</name>
    <dbReference type="NCBI Taxonomy" id="76936"/>
    <lineage>
        <taxon>Bacteria</taxon>
        <taxon>Pseudomonadati</taxon>
        <taxon>Campylobacterota</taxon>
        <taxon>Epsilonproteobacteria</taxon>
        <taxon>Campylobacterales</taxon>
        <taxon>Helicobacteraceae</taxon>
        <taxon>Helicobacter</taxon>
    </lineage>
</organism>
<sequence length="635" mass="71446">MQELVWLVNICFTILMVGLFVWDFRSFGEPTHKDFKAIIMSTGVLGTFVGIFIGLIGFDTLALQDSVPLLLNGLKTAFYTSILGMGLAIALSITQRVKGIKSAQDMNMDYVVTQIGQLDHLRGILELNNKIVNLPTLEDTRTLNNETNALLQDINSSLQATIKQLASGASRELISALELVIRDFNHNLQNQFGENFKELNSAVGKLLTWQEQYKQNIEHTQELLTQTHKAMSDSANAMNSTQNTLESIVAQNANAMAFYTKSIEVMEDMRSRGEMLNAKLQEIATLGAHAQHCLDSMDKFFITATQQMGELENTTNKHIDLLKNQVESYFAELDSHAKGQMEHLGTFIAQSTDSAREHIGTILESNATGFNSHCNNLVERSSGYFDEITNSASAHIIALGKMLEQNIAQNTQSSNENAQEFARLREHIAKNHNAIVESLESSLSYLTSHNEVIMQDMAKDMKAMQEQYLTLAQSNMESMLTKEQEMTRARLEALSELSAKSDEYVNAQYEQVSGFVKKLASEYLKIIQKLTKDSVAIPKDMGAQVIKDFGTLQHNLLSHLGNLNAQIQHNSMQLIELYRNVQNTINENIEGNKHLQNEIKDTFSTLDTQMSASMENFKENYEWFLRRVREIIGSR</sequence>
<accession>A0A099UHF5</accession>
<dbReference type="GeneID" id="78151499"/>
<keyword evidence="1" id="KW-0472">Membrane</keyword>
<dbReference type="RefSeq" id="WP_034342059.1">
    <property type="nucleotide sequence ID" value="NZ_CAOMJD010000008.1"/>
</dbReference>
<evidence type="ECO:0000313" key="5">
    <source>
        <dbReference type="Proteomes" id="UP000064525"/>
    </source>
</evidence>
<evidence type="ECO:0008006" key="6">
    <source>
        <dbReference type="Google" id="ProtNLM"/>
    </source>
</evidence>
<keyword evidence="4" id="KW-1185">Reference proteome</keyword>
<evidence type="ECO:0000313" key="4">
    <source>
        <dbReference type="Proteomes" id="UP000029925"/>
    </source>
</evidence>
<dbReference type="KEGG" id="hty:BN2458_PEG1305"/>
<evidence type="ECO:0000313" key="3">
    <source>
        <dbReference type="EMBL" id="TLD78570.1"/>
    </source>
</evidence>
<dbReference type="Proteomes" id="UP000029925">
    <property type="component" value="Unassembled WGS sequence"/>
</dbReference>
<feature type="transmembrane region" description="Helical" evidence="1">
    <location>
        <begin position="76"/>
        <end position="94"/>
    </location>
</feature>
<dbReference type="EMBL" id="LN907858">
    <property type="protein sequence ID" value="CUU40190.1"/>
    <property type="molecule type" value="Genomic_DNA"/>
</dbReference>
<reference evidence="3 4" key="1">
    <citation type="journal article" date="2014" name="Genome Announc.">
        <title>Draft genome sequences of eight enterohepatic helicobacter species isolated from both laboratory and wild rodents.</title>
        <authorList>
            <person name="Sheh A."/>
            <person name="Shen Z."/>
            <person name="Fox J.G."/>
        </authorList>
    </citation>
    <scope>NUCLEOTIDE SEQUENCE [LARGE SCALE GENOMIC DNA]</scope>
    <source>
        <strain evidence="3 4">MIT 98-6810</strain>
    </source>
</reference>
<dbReference type="OrthoDB" id="9798009at2"/>
<keyword evidence="1" id="KW-0812">Transmembrane</keyword>
<gene>
    <name evidence="2" type="ORF">BN2458_PEG1305</name>
    <name evidence="3" type="ORF">LS75_004410</name>
</gene>
<feature type="transmembrane region" description="Helical" evidence="1">
    <location>
        <begin position="37"/>
        <end position="56"/>
    </location>
</feature>
<proteinExistence type="predicted"/>
<name>A0A099UHF5_9HELI</name>
<feature type="transmembrane region" description="Helical" evidence="1">
    <location>
        <begin position="6"/>
        <end position="25"/>
    </location>
</feature>
<evidence type="ECO:0000313" key="2">
    <source>
        <dbReference type="EMBL" id="CUU40190.1"/>
    </source>
</evidence>
<dbReference type="EMBL" id="JRPF02000004">
    <property type="protein sequence ID" value="TLD78570.1"/>
    <property type="molecule type" value="Genomic_DNA"/>
</dbReference>
<reference evidence="2" key="3">
    <citation type="submission" date="2015-11" db="EMBL/GenBank/DDBJ databases">
        <authorList>
            <person name="Zhang Y."/>
            <person name="Guo Z."/>
        </authorList>
    </citation>
    <scope>NUCLEOTIDE SEQUENCE</scope>
    <source>
        <strain evidence="2">1</strain>
    </source>
</reference>
<reference evidence="5" key="2">
    <citation type="submission" date="2015-11" db="EMBL/GenBank/DDBJ databases">
        <authorList>
            <person name="Anvar S.Y."/>
        </authorList>
    </citation>
    <scope>NUCLEOTIDE SEQUENCE [LARGE SCALE GENOMIC DNA]</scope>
</reference>
<dbReference type="AlphaFoldDB" id="A0A099UHF5"/>
<protein>
    <recommendedName>
        <fullName evidence="6">MotA/TolQ/ExbB proton channel domain-containing protein</fullName>
    </recommendedName>
</protein>
<dbReference type="SUPFAM" id="SSF58113">
    <property type="entry name" value="Apolipoprotein A-I"/>
    <property type="match status" value="1"/>
</dbReference>
<dbReference type="STRING" id="76936.BN2458_PEG1305"/>